<dbReference type="eggNOG" id="ENOG5031UHT">
    <property type="taxonomic scope" value="Bacteria"/>
</dbReference>
<organism evidence="2 3">
    <name type="scientific">Rathayibacter toxicus</name>
    <dbReference type="NCBI Taxonomy" id="145458"/>
    <lineage>
        <taxon>Bacteria</taxon>
        <taxon>Bacillati</taxon>
        <taxon>Actinomycetota</taxon>
        <taxon>Actinomycetes</taxon>
        <taxon>Micrococcales</taxon>
        <taxon>Microbacteriaceae</taxon>
        <taxon>Rathayibacter</taxon>
    </lineage>
</organism>
<name>A0A0C5BR39_9MICO</name>
<evidence type="ECO:0000313" key="2">
    <source>
        <dbReference type="EMBL" id="KKM46097.1"/>
    </source>
</evidence>
<dbReference type="KEGG" id="rtx:TI83_02205"/>
<dbReference type="InterPro" id="IPR011024">
    <property type="entry name" value="G_crystallin-like"/>
</dbReference>
<proteinExistence type="predicted"/>
<reference evidence="2 3" key="1">
    <citation type="submission" date="2015-04" db="EMBL/GenBank/DDBJ databases">
        <title>Draft genome sequence of Rathayibacter toxicus strain FH-142 (AKA 70134 or CS 32), a Western Australian isolate.</title>
        <authorList>
            <consortium name="Consortium for Microbial Forensics and Genomics (microFORGE)"/>
            <person name="Knight B.M."/>
            <person name="Roberts D.P."/>
            <person name="Lin D."/>
            <person name="Hari K."/>
            <person name="Fletcher J."/>
            <person name="Melcher U."/>
            <person name="Blagden T."/>
            <person name="Luster D.G."/>
            <person name="Sechler A.J."/>
            <person name="Schneider W.L."/>
            <person name="Winegar R.A."/>
        </authorList>
    </citation>
    <scope>NUCLEOTIDE SEQUENCE [LARGE SCALE GENOMIC DNA]</scope>
    <source>
        <strain evidence="2 3">FH142</strain>
    </source>
</reference>
<gene>
    <name evidence="2" type="ORF">VT73_03215</name>
</gene>
<sequence length="188" mass="19730">MKRSLAVVTATLLIFGAAVITAPAAYASATGGTHNCWQELDTGKSLCVEAGDSLPDAVYAAYGIVLSTPDRALNVSDQLVSTPAPAQSDVAPVASTVIGIFYENDNYGGAFYITSVAQNGCNGYAYGYTNLASIGWDDRITSFRSYSNCKTAIFEDTNYGGASYGYYVNSSNVGAAMNDRASSIRWAA</sequence>
<dbReference type="Gene3D" id="2.60.20.10">
    <property type="entry name" value="Crystallins"/>
    <property type="match status" value="1"/>
</dbReference>
<feature type="chain" id="PRO_5009759175" description="Peptidase inhibitor family I36" evidence="1">
    <location>
        <begin position="28"/>
        <end position="188"/>
    </location>
</feature>
<dbReference type="PATRIC" id="fig|145458.7.peg.525"/>
<comment type="caution">
    <text evidence="2">The sequence shown here is derived from an EMBL/GenBank/DDBJ whole genome shotgun (WGS) entry which is preliminary data.</text>
</comment>
<dbReference type="STRING" id="145458.APU90_04270"/>
<keyword evidence="3" id="KW-1185">Reference proteome</keyword>
<evidence type="ECO:0000256" key="1">
    <source>
        <dbReference type="SAM" id="SignalP"/>
    </source>
</evidence>
<dbReference type="GeneID" id="93667923"/>
<dbReference type="RefSeq" id="WP_042733824.1">
    <property type="nucleotide sequence ID" value="NZ_CP010848.1"/>
</dbReference>
<accession>A0A0C5BR39</accession>
<dbReference type="KEGG" id="rtc:APU90_04270"/>
<dbReference type="AlphaFoldDB" id="A0A0C5BR39"/>
<protein>
    <recommendedName>
        <fullName evidence="4">Peptidase inhibitor family I36</fullName>
    </recommendedName>
</protein>
<dbReference type="EMBL" id="LBFI01000024">
    <property type="protein sequence ID" value="KKM46097.1"/>
    <property type="molecule type" value="Genomic_DNA"/>
</dbReference>
<evidence type="ECO:0008006" key="4">
    <source>
        <dbReference type="Google" id="ProtNLM"/>
    </source>
</evidence>
<dbReference type="SUPFAM" id="SSF49695">
    <property type="entry name" value="gamma-Crystallin-like"/>
    <property type="match status" value="1"/>
</dbReference>
<keyword evidence="1" id="KW-0732">Signal</keyword>
<evidence type="ECO:0000313" key="3">
    <source>
        <dbReference type="Proteomes" id="UP000052979"/>
    </source>
</evidence>
<dbReference type="Proteomes" id="UP000052979">
    <property type="component" value="Unassembled WGS sequence"/>
</dbReference>
<feature type="signal peptide" evidence="1">
    <location>
        <begin position="1"/>
        <end position="27"/>
    </location>
</feature>